<organism evidence="2 3">
    <name type="scientific">Rhizophagus irregularis (strain DAOM 181602 / DAOM 197198 / MUCL 43194)</name>
    <name type="common">Arbuscular mycorrhizal fungus</name>
    <name type="synonym">Glomus intraradices</name>
    <dbReference type="NCBI Taxonomy" id="747089"/>
    <lineage>
        <taxon>Eukaryota</taxon>
        <taxon>Fungi</taxon>
        <taxon>Fungi incertae sedis</taxon>
        <taxon>Mucoromycota</taxon>
        <taxon>Glomeromycotina</taxon>
        <taxon>Glomeromycetes</taxon>
        <taxon>Glomerales</taxon>
        <taxon>Glomeraceae</taxon>
        <taxon>Rhizophagus</taxon>
    </lineage>
</organism>
<keyword evidence="3" id="KW-1185">Reference proteome</keyword>
<feature type="transmembrane region" description="Helical" evidence="1">
    <location>
        <begin position="6"/>
        <end position="29"/>
    </location>
</feature>
<keyword evidence="1" id="KW-0812">Transmembrane</keyword>
<evidence type="ECO:0000256" key="1">
    <source>
        <dbReference type="SAM" id="Phobius"/>
    </source>
</evidence>
<evidence type="ECO:0000313" key="2">
    <source>
        <dbReference type="EMBL" id="POG71344.1"/>
    </source>
</evidence>
<dbReference type="AlphaFoldDB" id="A0A2P4Q143"/>
<gene>
    <name evidence="2" type="ORF">GLOIN_2v1607024</name>
</gene>
<comment type="caution">
    <text evidence="2">The sequence shown here is derived from an EMBL/GenBank/DDBJ whole genome shotgun (WGS) entry which is preliminary data.</text>
</comment>
<name>A0A2P4Q143_RHIID</name>
<dbReference type="EMBL" id="AUPC02000109">
    <property type="protein sequence ID" value="POG71344.1"/>
    <property type="molecule type" value="Genomic_DNA"/>
</dbReference>
<evidence type="ECO:0000313" key="3">
    <source>
        <dbReference type="Proteomes" id="UP000018888"/>
    </source>
</evidence>
<proteinExistence type="predicted"/>
<dbReference type="Proteomes" id="UP000018888">
    <property type="component" value="Unassembled WGS sequence"/>
</dbReference>
<accession>A0A2P4Q143</accession>
<reference evidence="2 3" key="1">
    <citation type="journal article" date="2013" name="Proc. Natl. Acad. Sci. U.S.A.">
        <title>Genome of an arbuscular mycorrhizal fungus provides insight into the oldest plant symbiosis.</title>
        <authorList>
            <person name="Tisserant E."/>
            <person name="Malbreil M."/>
            <person name="Kuo A."/>
            <person name="Kohler A."/>
            <person name="Symeonidi A."/>
            <person name="Balestrini R."/>
            <person name="Charron P."/>
            <person name="Duensing N."/>
            <person name="Frei Dit Frey N."/>
            <person name="Gianinazzi-Pearson V."/>
            <person name="Gilbert L.B."/>
            <person name="Handa Y."/>
            <person name="Herr J.R."/>
            <person name="Hijri M."/>
            <person name="Koul R."/>
            <person name="Kawaguchi M."/>
            <person name="Krajinski F."/>
            <person name="Lammers P.J."/>
            <person name="Masclaux F.G."/>
            <person name="Murat C."/>
            <person name="Morin E."/>
            <person name="Ndikumana S."/>
            <person name="Pagni M."/>
            <person name="Petitpierre D."/>
            <person name="Requena N."/>
            <person name="Rosikiewicz P."/>
            <person name="Riley R."/>
            <person name="Saito K."/>
            <person name="San Clemente H."/>
            <person name="Shapiro H."/>
            <person name="van Tuinen D."/>
            <person name="Becard G."/>
            <person name="Bonfante P."/>
            <person name="Paszkowski U."/>
            <person name="Shachar-Hill Y.Y."/>
            <person name="Tuskan G.A."/>
            <person name="Young P.W."/>
            <person name="Sanders I.R."/>
            <person name="Henrissat B."/>
            <person name="Rensing S.A."/>
            <person name="Grigoriev I.V."/>
            <person name="Corradi N."/>
            <person name="Roux C."/>
            <person name="Martin F."/>
        </authorList>
    </citation>
    <scope>NUCLEOTIDE SEQUENCE [LARGE SCALE GENOMIC DNA]</scope>
    <source>
        <strain evidence="2 3">DAOM 197198</strain>
    </source>
</reference>
<keyword evidence="1" id="KW-1133">Transmembrane helix</keyword>
<keyword evidence="1" id="KW-0472">Membrane</keyword>
<sequence length="65" mass="7327">MIVKMIIVIMTIIFHQEIIPIGILSGQILKKIVLILNKGTILMNIKILDGQILKKATVLILDNFM</sequence>
<reference evidence="2 3" key="2">
    <citation type="journal article" date="2018" name="New Phytol.">
        <title>High intraspecific genome diversity in the model arbuscular mycorrhizal symbiont Rhizophagus irregularis.</title>
        <authorList>
            <person name="Chen E.C.H."/>
            <person name="Morin E."/>
            <person name="Beaudet D."/>
            <person name="Noel J."/>
            <person name="Yildirir G."/>
            <person name="Ndikumana S."/>
            <person name="Charron P."/>
            <person name="St-Onge C."/>
            <person name="Giorgi J."/>
            <person name="Kruger M."/>
            <person name="Marton T."/>
            <person name="Ropars J."/>
            <person name="Grigoriev I.V."/>
            <person name="Hainaut M."/>
            <person name="Henrissat B."/>
            <person name="Roux C."/>
            <person name="Martin F."/>
            <person name="Corradi N."/>
        </authorList>
    </citation>
    <scope>NUCLEOTIDE SEQUENCE [LARGE SCALE GENOMIC DNA]</scope>
    <source>
        <strain evidence="2 3">DAOM 197198</strain>
    </source>
</reference>
<protein>
    <submittedName>
        <fullName evidence="2">Uncharacterized protein</fullName>
    </submittedName>
</protein>